<keyword evidence="10" id="KW-1133">Transmembrane helix</keyword>
<dbReference type="EC" id="2.4.1.117" evidence="4"/>
<protein>
    <recommendedName>
        <fullName evidence="4">dolichyl-phosphate beta-glucosyltransferase</fullName>
        <ecNumber evidence="4">2.4.1.117</ecNumber>
    </recommendedName>
</protein>
<dbReference type="SUPFAM" id="SSF53448">
    <property type="entry name" value="Nucleotide-diphospho-sugar transferases"/>
    <property type="match status" value="1"/>
</dbReference>
<feature type="domain" description="Glycosyltransferase 2-like" evidence="13">
    <location>
        <begin position="5"/>
        <end position="157"/>
    </location>
</feature>
<evidence type="ECO:0000256" key="8">
    <source>
        <dbReference type="ARBA" id="ARBA00022824"/>
    </source>
</evidence>
<name>A0ABU3DT25_9FLAO</name>
<comment type="pathway">
    <text evidence="2">Protein modification; protein glycosylation.</text>
</comment>
<comment type="catalytic activity">
    <reaction evidence="12">
        <text>a di-trans,poly-cis-dolichyl phosphate + UDP-alpha-D-glucose = a di-trans,poly-cis-dolichyl beta-D-glucosyl phosphate + UDP</text>
        <dbReference type="Rhea" id="RHEA:15401"/>
        <dbReference type="Rhea" id="RHEA-COMP:19498"/>
        <dbReference type="Rhea" id="RHEA-COMP:19502"/>
        <dbReference type="ChEBI" id="CHEBI:57525"/>
        <dbReference type="ChEBI" id="CHEBI:57683"/>
        <dbReference type="ChEBI" id="CHEBI:58223"/>
        <dbReference type="ChEBI" id="CHEBI:58885"/>
        <dbReference type="EC" id="2.4.1.117"/>
    </reaction>
    <physiologicalReaction direction="left-to-right" evidence="12">
        <dbReference type="Rhea" id="RHEA:15402"/>
    </physiologicalReaction>
</comment>
<dbReference type="EMBL" id="JAVRHN010000007">
    <property type="protein sequence ID" value="MDT0686854.1"/>
    <property type="molecule type" value="Genomic_DNA"/>
</dbReference>
<dbReference type="RefSeq" id="WP_311500159.1">
    <property type="nucleotide sequence ID" value="NZ_JAVRHN010000007.1"/>
</dbReference>
<keyword evidence="15" id="KW-1185">Reference proteome</keyword>
<dbReference type="CDD" id="cd04188">
    <property type="entry name" value="DPG_synthase"/>
    <property type="match status" value="1"/>
</dbReference>
<keyword evidence="7" id="KW-0812">Transmembrane</keyword>
<evidence type="ECO:0000256" key="7">
    <source>
        <dbReference type="ARBA" id="ARBA00022692"/>
    </source>
</evidence>
<evidence type="ECO:0000259" key="13">
    <source>
        <dbReference type="Pfam" id="PF00535"/>
    </source>
</evidence>
<evidence type="ECO:0000256" key="12">
    <source>
        <dbReference type="ARBA" id="ARBA00045097"/>
    </source>
</evidence>
<keyword evidence="9" id="KW-0735">Signal-anchor</keyword>
<evidence type="ECO:0000256" key="4">
    <source>
        <dbReference type="ARBA" id="ARBA00012583"/>
    </source>
</evidence>
<evidence type="ECO:0000313" key="14">
    <source>
        <dbReference type="EMBL" id="MDT0686854.1"/>
    </source>
</evidence>
<evidence type="ECO:0000256" key="10">
    <source>
        <dbReference type="ARBA" id="ARBA00022989"/>
    </source>
</evidence>
<comment type="caution">
    <text evidence="14">The sequence shown here is derived from an EMBL/GenBank/DDBJ whole genome shotgun (WGS) entry which is preliminary data.</text>
</comment>
<keyword evidence="8" id="KW-0256">Endoplasmic reticulum</keyword>
<reference evidence="14 15" key="1">
    <citation type="submission" date="2023-09" db="EMBL/GenBank/DDBJ databases">
        <authorList>
            <person name="Rey-Velasco X."/>
        </authorList>
    </citation>
    <scope>NUCLEOTIDE SEQUENCE [LARGE SCALE GENOMIC DNA]</scope>
    <source>
        <strain evidence="14 15">F225</strain>
    </source>
</reference>
<evidence type="ECO:0000256" key="6">
    <source>
        <dbReference type="ARBA" id="ARBA00022679"/>
    </source>
</evidence>
<comment type="subcellular location">
    <subcellularLocation>
        <location evidence="1">Endoplasmic reticulum membrane</location>
        <topology evidence="1">Single-pass membrane protein</topology>
    </subcellularLocation>
</comment>
<keyword evidence="5" id="KW-0328">Glycosyltransferase</keyword>
<dbReference type="InterPro" id="IPR035518">
    <property type="entry name" value="DPG_synthase"/>
</dbReference>
<evidence type="ECO:0000256" key="3">
    <source>
        <dbReference type="ARBA" id="ARBA00006739"/>
    </source>
</evidence>
<organism evidence="14 15">
    <name type="scientific">Autumnicola psychrophila</name>
    <dbReference type="NCBI Taxonomy" id="3075592"/>
    <lineage>
        <taxon>Bacteria</taxon>
        <taxon>Pseudomonadati</taxon>
        <taxon>Bacteroidota</taxon>
        <taxon>Flavobacteriia</taxon>
        <taxon>Flavobacteriales</taxon>
        <taxon>Flavobacteriaceae</taxon>
        <taxon>Autumnicola</taxon>
    </lineage>
</organism>
<dbReference type="InterPro" id="IPR001173">
    <property type="entry name" value="Glyco_trans_2-like"/>
</dbReference>
<keyword evidence="11" id="KW-0472">Membrane</keyword>
<accession>A0ABU3DT25</accession>
<gene>
    <name evidence="14" type="ORF">RM541_10790</name>
</gene>
<evidence type="ECO:0000256" key="11">
    <source>
        <dbReference type="ARBA" id="ARBA00023136"/>
    </source>
</evidence>
<comment type="similarity">
    <text evidence="3">Belongs to the glycosyltransferase 2 family.</text>
</comment>
<dbReference type="Pfam" id="PF00535">
    <property type="entry name" value="Glycos_transf_2"/>
    <property type="match status" value="1"/>
</dbReference>
<evidence type="ECO:0000256" key="2">
    <source>
        <dbReference type="ARBA" id="ARBA00004922"/>
    </source>
</evidence>
<evidence type="ECO:0000256" key="9">
    <source>
        <dbReference type="ARBA" id="ARBA00022968"/>
    </source>
</evidence>
<dbReference type="PANTHER" id="PTHR10859">
    <property type="entry name" value="GLYCOSYL TRANSFERASE"/>
    <property type="match status" value="1"/>
</dbReference>
<dbReference type="Gene3D" id="3.90.550.10">
    <property type="entry name" value="Spore Coat Polysaccharide Biosynthesis Protein SpsA, Chain A"/>
    <property type="match status" value="1"/>
</dbReference>
<dbReference type="InterPro" id="IPR029044">
    <property type="entry name" value="Nucleotide-diphossugar_trans"/>
</dbReference>
<dbReference type="PANTHER" id="PTHR10859:SF91">
    <property type="entry name" value="DOLICHYL-PHOSPHATE BETA-GLUCOSYLTRANSFERASE"/>
    <property type="match status" value="1"/>
</dbReference>
<proteinExistence type="inferred from homology"/>
<dbReference type="Proteomes" id="UP001253848">
    <property type="component" value="Unassembled WGS sequence"/>
</dbReference>
<evidence type="ECO:0000313" key="15">
    <source>
        <dbReference type="Proteomes" id="UP001253848"/>
    </source>
</evidence>
<evidence type="ECO:0000256" key="1">
    <source>
        <dbReference type="ARBA" id="ARBA00004389"/>
    </source>
</evidence>
<keyword evidence="6" id="KW-0808">Transferase</keyword>
<evidence type="ECO:0000256" key="5">
    <source>
        <dbReference type="ARBA" id="ARBA00022676"/>
    </source>
</evidence>
<sequence>MQKTCIIIPCYNEEQRLDSSKFLNFIINNSYHFCFVNDGSKDDTAKLITEFKRKANKKVTLINLEINSGKGEAIRQGFLKMVDTGYFEIIGYLDADLATPLEEIPYLLASFDEGYEVVIGSRVKRLGTHIHRRLPRHYMGRVFATIASTTLKIRAYDSQCGAKFFKVETTQFLFREQFISKWIFDLELLYRLKNEQHEIYENKLLEVPLRKWSEQLDSKIRLVDILRVPIELLKIKSRM</sequence>